<feature type="region of interest" description="Disordered" evidence="1">
    <location>
        <begin position="272"/>
        <end position="299"/>
    </location>
</feature>
<feature type="region of interest" description="Disordered" evidence="1">
    <location>
        <begin position="319"/>
        <end position="366"/>
    </location>
</feature>
<evidence type="ECO:0000313" key="4">
    <source>
        <dbReference type="EMBL" id="XAG81189.1"/>
    </source>
</evidence>
<sequence>MKFKGVENNSVIREIGSLFRRHDGSDWHINVKLAPGQKKQHFGVSQIPVLARRRVVNASEQPRPAGFQSRIVIENTRHWRTEPIEACPIPVVNRQDDGQQWCFNFEFGGTQYYLPQLELARVLFFHHAYITRLALISGGLSQEFDVQRIDKLSKVIVNILPTCTLPLYVRGDYALRRLLAWILLDDEARLSFESIARNQLQNGYDTDKYRLWRFQFEPPPLSGVELTLRGHYDQERKAFFVYEIYGVSNLSCGCSAYVDFVDPRFAERRAGLGRAVRPGSQSGPELEIDDEQEPDSDHSEIRIETPAVAFEFVNPIQTNRVGKGKGQTGRLGLEGDSSDSTETTGLEVSTDEASTQGTLPSADYDGLEDNSDDAHLYTDKFEAFNAMVLQLVGMSGCRHIHREIRKLPTIDGYSKHLLDDGNPRCLAFHRIKKDGQEYALIEVDTSDNKNKLSTLLLKQQNGSLDWGLTIKELEIRLLKGSLAWPTKFITRRFGGGYKRVSHPKSSSENKSPLDQDAILRWAERVYSELQSSN</sequence>
<dbReference type="InterPro" id="IPR041419">
    <property type="entry name" value="TnsE_C"/>
</dbReference>
<name>A0AAU6V4N0_UNCXX</name>
<feature type="compositionally biased region" description="Polar residues" evidence="1">
    <location>
        <begin position="338"/>
        <end position="359"/>
    </location>
</feature>
<dbReference type="EMBL" id="CP095354">
    <property type="protein sequence ID" value="XAG81037.1"/>
    <property type="molecule type" value="Genomic_DNA"/>
</dbReference>
<dbReference type="Pfam" id="PF18623">
    <property type="entry name" value="TnsE_C"/>
    <property type="match status" value="1"/>
</dbReference>
<reference evidence="4" key="1">
    <citation type="submission" date="2022-03" db="EMBL/GenBank/DDBJ databases">
        <title>Sea Food Isolates.</title>
        <authorList>
            <person name="Li c."/>
        </authorList>
    </citation>
    <scope>NUCLEOTIDE SEQUENCE</scope>
    <source>
        <strain evidence="4">19NY03SH02</strain>
    </source>
</reference>
<evidence type="ECO:0000259" key="2">
    <source>
        <dbReference type="Pfam" id="PF18623"/>
    </source>
</evidence>
<organism evidence="4">
    <name type="scientific">bacterium 19NY03SH02</name>
    <dbReference type="NCBI Taxonomy" id="2920631"/>
    <lineage>
        <taxon>Bacteria</taxon>
    </lineage>
</organism>
<dbReference type="AlphaFoldDB" id="A0AAU6V4N0"/>
<feature type="domain" description="TnsE C-terminal" evidence="2">
    <location>
        <begin position="380"/>
        <end position="525"/>
    </location>
</feature>
<protein>
    <submittedName>
        <fullName evidence="4">Tn7-like element transposition protein TnsE</fullName>
    </submittedName>
</protein>
<evidence type="ECO:0000313" key="3">
    <source>
        <dbReference type="EMBL" id="XAG81037.1"/>
    </source>
</evidence>
<dbReference type="EMBL" id="CP095354">
    <property type="protein sequence ID" value="XAG81189.1"/>
    <property type="molecule type" value="Genomic_DNA"/>
</dbReference>
<evidence type="ECO:0000256" key="1">
    <source>
        <dbReference type="SAM" id="MobiDB-lite"/>
    </source>
</evidence>
<accession>A0AAU6V4N0</accession>
<proteinExistence type="predicted"/>
<gene>
    <name evidence="4" type="ORF">MRN14_00750</name>
    <name evidence="3" type="ORF">MRN14_22050</name>
</gene>